<organism evidence="1 2">
    <name type="scientific">Candidatus Roizmanbacteria bacterium GW2011_GWB1_40_7</name>
    <dbReference type="NCBI Taxonomy" id="1618482"/>
    <lineage>
        <taxon>Bacteria</taxon>
        <taxon>Candidatus Roizmaniibacteriota</taxon>
    </lineage>
</organism>
<reference evidence="1 2" key="1">
    <citation type="journal article" date="2015" name="Nature">
        <title>rRNA introns, odd ribosomes, and small enigmatic genomes across a large radiation of phyla.</title>
        <authorList>
            <person name="Brown C.T."/>
            <person name="Hug L.A."/>
            <person name="Thomas B.C."/>
            <person name="Sharon I."/>
            <person name="Castelle C.J."/>
            <person name="Singh A."/>
            <person name="Wilkins M.J."/>
            <person name="Williams K.H."/>
            <person name="Banfield J.F."/>
        </authorList>
    </citation>
    <scope>NUCLEOTIDE SEQUENCE [LARGE SCALE GENOMIC DNA]</scope>
</reference>
<proteinExistence type="predicted"/>
<accession>A0A0G0TA14</accession>
<evidence type="ECO:0000313" key="2">
    <source>
        <dbReference type="Proteomes" id="UP000034664"/>
    </source>
</evidence>
<sequence>SGNNTNRNKARNLENGVTVVKDFENCIVTFLIYQVLSFSIIVCSARDRNAANPRD</sequence>
<protein>
    <submittedName>
        <fullName evidence="1">Uncharacterized protein</fullName>
    </submittedName>
</protein>
<gene>
    <name evidence="1" type="ORF">UU14_C0023G0026</name>
</gene>
<evidence type="ECO:0000313" key="1">
    <source>
        <dbReference type="EMBL" id="KKR71626.1"/>
    </source>
</evidence>
<dbReference type="Proteomes" id="UP000034664">
    <property type="component" value="Unassembled WGS sequence"/>
</dbReference>
<dbReference type="AlphaFoldDB" id="A0A0G0TA14"/>
<dbReference type="EMBL" id="LBZM01000023">
    <property type="protein sequence ID" value="KKR71626.1"/>
    <property type="molecule type" value="Genomic_DNA"/>
</dbReference>
<name>A0A0G0TA14_9BACT</name>
<comment type="caution">
    <text evidence="1">The sequence shown here is derived from an EMBL/GenBank/DDBJ whole genome shotgun (WGS) entry which is preliminary data.</text>
</comment>
<feature type="non-terminal residue" evidence="1">
    <location>
        <position position="1"/>
    </location>
</feature>